<organism evidence="2 3">
    <name type="scientific">Methanobacterium bryantii</name>
    <dbReference type="NCBI Taxonomy" id="2161"/>
    <lineage>
        <taxon>Archaea</taxon>
        <taxon>Methanobacteriati</taxon>
        <taxon>Methanobacteriota</taxon>
        <taxon>Methanomada group</taxon>
        <taxon>Methanobacteria</taxon>
        <taxon>Methanobacteriales</taxon>
        <taxon>Methanobacteriaceae</taxon>
        <taxon>Methanobacterium</taxon>
    </lineage>
</organism>
<gene>
    <name evidence="2" type="ORF">ASJ80_09155</name>
</gene>
<dbReference type="RefSeq" id="WP_069585175.1">
    <property type="nucleotide sequence ID" value="NZ_LMVM01000004.1"/>
</dbReference>
<keyword evidence="1" id="KW-0472">Membrane</keyword>
<comment type="caution">
    <text evidence="2">The sequence shown here is derived from an EMBL/GenBank/DDBJ whole genome shotgun (WGS) entry which is preliminary data.</text>
</comment>
<protein>
    <submittedName>
        <fullName evidence="2">Uncharacterized protein</fullName>
    </submittedName>
</protein>
<dbReference type="EMBL" id="LMVM01000004">
    <property type="protein sequence ID" value="PAV05533.1"/>
    <property type="molecule type" value="Genomic_DNA"/>
</dbReference>
<name>A0A2A2H8F1_METBR</name>
<keyword evidence="1" id="KW-1133">Transmembrane helix</keyword>
<evidence type="ECO:0000313" key="2">
    <source>
        <dbReference type="EMBL" id="PAV05533.1"/>
    </source>
</evidence>
<feature type="transmembrane region" description="Helical" evidence="1">
    <location>
        <begin position="229"/>
        <end position="254"/>
    </location>
</feature>
<proteinExistence type="predicted"/>
<dbReference type="Proteomes" id="UP000217784">
    <property type="component" value="Unassembled WGS sequence"/>
</dbReference>
<feature type="transmembrane region" description="Helical" evidence="1">
    <location>
        <begin position="6"/>
        <end position="27"/>
    </location>
</feature>
<feature type="transmembrane region" description="Helical" evidence="1">
    <location>
        <begin position="34"/>
        <end position="54"/>
    </location>
</feature>
<evidence type="ECO:0000313" key="3">
    <source>
        <dbReference type="Proteomes" id="UP000217784"/>
    </source>
</evidence>
<reference evidence="2 3" key="1">
    <citation type="journal article" date="2017" name="BMC Genomics">
        <title>Genomic analysis of methanogenic archaea reveals a shift towards energy conservation.</title>
        <authorList>
            <person name="Gilmore S.P."/>
            <person name="Henske J.K."/>
            <person name="Sexton J.A."/>
            <person name="Solomon K.V."/>
            <person name="Seppala S."/>
            <person name="Yoo J.I."/>
            <person name="Huyett L.M."/>
            <person name="Pressman A."/>
            <person name="Cogan J.Z."/>
            <person name="Kivenson V."/>
            <person name="Peng X."/>
            <person name="Tan Y."/>
            <person name="Valentine D.L."/>
            <person name="O'Malley M.A."/>
        </authorList>
    </citation>
    <scope>NUCLEOTIDE SEQUENCE [LARGE SCALE GENOMIC DNA]</scope>
    <source>
        <strain evidence="2 3">M.o.H.</strain>
    </source>
</reference>
<dbReference type="AlphaFoldDB" id="A0A2A2H8F1"/>
<sequence length="264" mass="28510">METIAVILMVVLFLVLMVFVFSTALLTPIIGKKNLIFVVLMGFIVGIIGGAFFISPIMDDIPNIASAFYQSTSTDLDTIYLDIPDSVDVNQFINTVKDIDGVKGVNVTGITIKTSGFSDYWKNTLPDRIPASNTNITSVQIQGNDTLNIQIQNGSNAKDTIKSLDDWLMLIAGISSSYSAVHVTVQADPSKTDQVRDQLSQTVVVTSIEGPTQDKINSLKAILPNQSNVVILCGFIGMFVGLAGVFIDSILGIFENIKGKVVKK</sequence>
<accession>A0A2A2H8F1</accession>
<evidence type="ECO:0000256" key="1">
    <source>
        <dbReference type="SAM" id="Phobius"/>
    </source>
</evidence>
<dbReference type="OrthoDB" id="71308at2157"/>
<keyword evidence="3" id="KW-1185">Reference proteome</keyword>
<keyword evidence="1" id="KW-0812">Transmembrane</keyword>